<evidence type="ECO:0000256" key="1">
    <source>
        <dbReference type="SAM" id="Coils"/>
    </source>
</evidence>
<dbReference type="InterPro" id="IPR027267">
    <property type="entry name" value="AH/BAR_dom_sf"/>
</dbReference>
<protein>
    <submittedName>
        <fullName evidence="2">Sorting nexin-1</fullName>
    </submittedName>
</protein>
<accession>A0ABU6WC24</accession>
<reference evidence="2 3" key="1">
    <citation type="journal article" date="2023" name="Plants (Basel)">
        <title>Bridging the Gap: Combining Genomics and Transcriptomics Approaches to Understand Stylosanthes scabra, an Orphan Legume from the Brazilian Caatinga.</title>
        <authorList>
            <person name="Ferreira-Neto J.R.C."/>
            <person name="da Silva M.D."/>
            <person name="Binneck E."/>
            <person name="de Melo N.F."/>
            <person name="da Silva R.H."/>
            <person name="de Melo A.L.T.M."/>
            <person name="Pandolfi V."/>
            <person name="Bustamante F.O."/>
            <person name="Brasileiro-Vidal A.C."/>
            <person name="Benko-Iseppon A.M."/>
        </authorList>
    </citation>
    <scope>NUCLEOTIDE SEQUENCE [LARGE SCALE GENOMIC DNA]</scope>
    <source>
        <tissue evidence="2">Leaves</tissue>
    </source>
</reference>
<dbReference type="Proteomes" id="UP001341840">
    <property type="component" value="Unassembled WGS sequence"/>
</dbReference>
<name>A0ABU6WC24_9FABA</name>
<dbReference type="SUPFAM" id="SSF103657">
    <property type="entry name" value="BAR/IMD domain-like"/>
    <property type="match status" value="1"/>
</dbReference>
<keyword evidence="3" id="KW-1185">Reference proteome</keyword>
<keyword evidence="1" id="KW-0175">Coiled coil</keyword>
<gene>
    <name evidence="2" type="primary">SNX1_3</name>
    <name evidence="2" type="ORF">PIB30_025852</name>
</gene>
<comment type="caution">
    <text evidence="2">The sequence shown here is derived from an EMBL/GenBank/DDBJ whole genome shotgun (WGS) entry which is preliminary data.</text>
</comment>
<organism evidence="2 3">
    <name type="scientific">Stylosanthes scabra</name>
    <dbReference type="NCBI Taxonomy" id="79078"/>
    <lineage>
        <taxon>Eukaryota</taxon>
        <taxon>Viridiplantae</taxon>
        <taxon>Streptophyta</taxon>
        <taxon>Embryophyta</taxon>
        <taxon>Tracheophyta</taxon>
        <taxon>Spermatophyta</taxon>
        <taxon>Magnoliopsida</taxon>
        <taxon>eudicotyledons</taxon>
        <taxon>Gunneridae</taxon>
        <taxon>Pentapetalae</taxon>
        <taxon>rosids</taxon>
        <taxon>fabids</taxon>
        <taxon>Fabales</taxon>
        <taxon>Fabaceae</taxon>
        <taxon>Papilionoideae</taxon>
        <taxon>50 kb inversion clade</taxon>
        <taxon>dalbergioids sensu lato</taxon>
        <taxon>Dalbergieae</taxon>
        <taxon>Pterocarpus clade</taxon>
        <taxon>Stylosanthes</taxon>
    </lineage>
</organism>
<proteinExistence type="predicted"/>
<evidence type="ECO:0000313" key="3">
    <source>
        <dbReference type="Proteomes" id="UP001341840"/>
    </source>
</evidence>
<dbReference type="EMBL" id="JASCZI010181338">
    <property type="protein sequence ID" value="MED6182135.1"/>
    <property type="molecule type" value="Genomic_DNA"/>
</dbReference>
<dbReference type="Gene3D" id="1.20.1270.60">
    <property type="entry name" value="Arfaptin homology (AH) domain/BAR domain"/>
    <property type="match status" value="1"/>
</dbReference>
<sequence length="134" mass="15943">MEEVRRLLVQQRLKSLRKVMNAERERKKQLRCLKFHHQFHFFLVCERQRLHRSEKLAKAEREYNELKAESEQATKTFESIVRLMNEEIGRFQEQKTLDMGIAFHEFVKGQARLANDITGAWRSLLPKLEACSAA</sequence>
<evidence type="ECO:0000313" key="2">
    <source>
        <dbReference type="EMBL" id="MED6182135.1"/>
    </source>
</evidence>
<dbReference type="PANTHER" id="PTHR10555:SF170">
    <property type="entry name" value="FI18122P1"/>
    <property type="match status" value="1"/>
</dbReference>
<feature type="coiled-coil region" evidence="1">
    <location>
        <begin position="13"/>
        <end position="76"/>
    </location>
</feature>
<dbReference type="PANTHER" id="PTHR10555">
    <property type="entry name" value="SORTING NEXIN"/>
    <property type="match status" value="1"/>
</dbReference>